<feature type="compositionally biased region" description="Basic and acidic residues" evidence="1">
    <location>
        <begin position="253"/>
        <end position="262"/>
    </location>
</feature>
<keyword evidence="2" id="KW-1133">Transmembrane helix</keyword>
<keyword evidence="2" id="KW-0812">Transmembrane</keyword>
<dbReference type="Proteomes" id="UP001142393">
    <property type="component" value="Unassembled WGS sequence"/>
</dbReference>
<evidence type="ECO:0000256" key="1">
    <source>
        <dbReference type="SAM" id="MobiDB-lite"/>
    </source>
</evidence>
<organism evidence="3 4">
    <name type="scientific">Lentinula detonsa</name>
    <dbReference type="NCBI Taxonomy" id="2804962"/>
    <lineage>
        <taxon>Eukaryota</taxon>
        <taxon>Fungi</taxon>
        <taxon>Dikarya</taxon>
        <taxon>Basidiomycota</taxon>
        <taxon>Agaricomycotina</taxon>
        <taxon>Agaricomycetes</taxon>
        <taxon>Agaricomycetidae</taxon>
        <taxon>Agaricales</taxon>
        <taxon>Marasmiineae</taxon>
        <taxon>Omphalotaceae</taxon>
        <taxon>Lentinula</taxon>
    </lineage>
</organism>
<keyword evidence="2" id="KW-0472">Membrane</keyword>
<feature type="region of interest" description="Disordered" evidence="1">
    <location>
        <begin position="209"/>
        <end position="262"/>
    </location>
</feature>
<dbReference type="AlphaFoldDB" id="A0A9W8NRN5"/>
<keyword evidence="4" id="KW-1185">Reference proteome</keyword>
<feature type="compositionally biased region" description="Pro residues" evidence="1">
    <location>
        <begin position="231"/>
        <end position="240"/>
    </location>
</feature>
<accession>A0A9W8NRN5</accession>
<name>A0A9W8NRN5_9AGAR</name>
<gene>
    <name evidence="3" type="ORF">DFH05DRAFT_1513801</name>
</gene>
<dbReference type="EMBL" id="JANVFU010000018">
    <property type="protein sequence ID" value="KAJ3739550.1"/>
    <property type="molecule type" value="Genomic_DNA"/>
</dbReference>
<feature type="transmembrane region" description="Helical" evidence="2">
    <location>
        <begin position="12"/>
        <end position="31"/>
    </location>
</feature>
<sequence>MGFTHQTPLTQILLILLICGGMFGVVAMPLAELPPVDTEQLERRVDAGYRNPMWYLDRRAERMTNPRLPLKTSISKYRPEEWTLYLTSTGFRAEKKEGTLIALPESEIRTLMYRTKGCQLEPSLHFTELEQLIEVQNILRDIPRLQKELGPDVHFEDNLDYILGIAQYLTKVPLGQSKEHVLLEVPLQLKELTTEMKKYGLDGSFPSDYSTSFDPSRPPLSFTHSGASQSPAPPPPPPPATSLNNLDGTRKRKDTDILDGTKSKKIKADMDINRIISQ</sequence>
<evidence type="ECO:0000313" key="3">
    <source>
        <dbReference type="EMBL" id="KAJ3739550.1"/>
    </source>
</evidence>
<protein>
    <submittedName>
        <fullName evidence="3">Uncharacterized protein</fullName>
    </submittedName>
</protein>
<comment type="caution">
    <text evidence="3">The sequence shown here is derived from an EMBL/GenBank/DDBJ whole genome shotgun (WGS) entry which is preliminary data.</text>
</comment>
<reference evidence="3 4" key="1">
    <citation type="journal article" date="2023" name="Proc. Natl. Acad. Sci. U.S.A.">
        <title>A global phylogenomic analysis of the shiitake genus Lentinula.</title>
        <authorList>
            <person name="Sierra-Patev S."/>
            <person name="Min B."/>
            <person name="Naranjo-Ortiz M."/>
            <person name="Looney B."/>
            <person name="Konkel Z."/>
            <person name="Slot J.C."/>
            <person name="Sakamoto Y."/>
            <person name="Steenwyk J.L."/>
            <person name="Rokas A."/>
            <person name="Carro J."/>
            <person name="Camarero S."/>
            <person name="Ferreira P."/>
            <person name="Molpeceres G."/>
            <person name="Ruiz-Duenas F.J."/>
            <person name="Serrano A."/>
            <person name="Henrissat B."/>
            <person name="Drula E."/>
            <person name="Hughes K.W."/>
            <person name="Mata J.L."/>
            <person name="Ishikawa N.K."/>
            <person name="Vargas-Isla R."/>
            <person name="Ushijima S."/>
            <person name="Smith C.A."/>
            <person name="Donoghue J."/>
            <person name="Ahrendt S."/>
            <person name="Andreopoulos W."/>
            <person name="He G."/>
            <person name="LaButti K."/>
            <person name="Lipzen A."/>
            <person name="Ng V."/>
            <person name="Riley R."/>
            <person name="Sandor L."/>
            <person name="Barry K."/>
            <person name="Martinez A.T."/>
            <person name="Xiao Y."/>
            <person name="Gibbons J.G."/>
            <person name="Terashima K."/>
            <person name="Grigoriev I.V."/>
            <person name="Hibbett D."/>
        </authorList>
    </citation>
    <scope>NUCLEOTIDE SEQUENCE [LARGE SCALE GENOMIC DNA]</scope>
    <source>
        <strain evidence="3 4">TFB7810</strain>
    </source>
</reference>
<evidence type="ECO:0000256" key="2">
    <source>
        <dbReference type="SAM" id="Phobius"/>
    </source>
</evidence>
<evidence type="ECO:0000313" key="4">
    <source>
        <dbReference type="Proteomes" id="UP001142393"/>
    </source>
</evidence>
<proteinExistence type="predicted"/>